<feature type="transmembrane region" description="Helical" evidence="2">
    <location>
        <begin position="73"/>
        <end position="94"/>
    </location>
</feature>
<gene>
    <name evidence="3" type="ORF">MC7420_4294</name>
</gene>
<feature type="region of interest" description="Disordered" evidence="1">
    <location>
        <begin position="103"/>
        <end position="134"/>
    </location>
</feature>
<reference evidence="3 4" key="1">
    <citation type="submission" date="2008-07" db="EMBL/GenBank/DDBJ databases">
        <authorList>
            <person name="Tandeau de Marsac N."/>
            <person name="Ferriera S."/>
            <person name="Johnson J."/>
            <person name="Kravitz S."/>
            <person name="Beeson K."/>
            <person name="Sutton G."/>
            <person name="Rogers Y.-H."/>
            <person name="Friedman R."/>
            <person name="Frazier M."/>
            <person name="Venter J.C."/>
        </authorList>
    </citation>
    <scope>NUCLEOTIDE SEQUENCE [LARGE SCALE GENOMIC DNA]</scope>
    <source>
        <strain evidence="3 4">PCC 7420</strain>
    </source>
</reference>
<dbReference type="HOGENOM" id="CLU_1213117_0_0_3"/>
<protein>
    <submittedName>
        <fullName evidence="3">Uncharacterized protein</fullName>
    </submittedName>
</protein>
<accession>B4W3X4</accession>
<dbReference type="RefSeq" id="WP_006106017.1">
    <property type="nucleotide sequence ID" value="NZ_DS989876.1"/>
</dbReference>
<organism evidence="3 4">
    <name type="scientific">Coleofasciculus chthonoplastes PCC 7420</name>
    <dbReference type="NCBI Taxonomy" id="118168"/>
    <lineage>
        <taxon>Bacteria</taxon>
        <taxon>Bacillati</taxon>
        <taxon>Cyanobacteriota</taxon>
        <taxon>Cyanophyceae</taxon>
        <taxon>Coleofasciculales</taxon>
        <taxon>Coleofasciculaceae</taxon>
        <taxon>Coleofasciculus</taxon>
    </lineage>
</organism>
<dbReference type="AlphaFoldDB" id="B4W3X4"/>
<evidence type="ECO:0000313" key="3">
    <source>
        <dbReference type="EMBL" id="EDX71107.1"/>
    </source>
</evidence>
<keyword evidence="2" id="KW-1133">Transmembrane helix</keyword>
<dbReference type="Proteomes" id="UP000003835">
    <property type="component" value="Unassembled WGS sequence"/>
</dbReference>
<dbReference type="EMBL" id="DS989876">
    <property type="protein sequence ID" value="EDX71107.1"/>
    <property type="molecule type" value="Genomic_DNA"/>
</dbReference>
<evidence type="ECO:0000256" key="2">
    <source>
        <dbReference type="SAM" id="Phobius"/>
    </source>
</evidence>
<proteinExistence type="predicted"/>
<name>B4W3X4_9CYAN</name>
<keyword evidence="4" id="KW-1185">Reference proteome</keyword>
<keyword evidence="2" id="KW-0812">Transmembrane</keyword>
<evidence type="ECO:0000313" key="4">
    <source>
        <dbReference type="Proteomes" id="UP000003835"/>
    </source>
</evidence>
<sequence length="228" mass="25744">MQHLSLPKITPSLVVHIGIVITQFFLFSAALSVVLLDQSPTTNLNTWTTEENRAEVKTESPISFPSDPQSACLIYSLALTAAICSSWVIPEVALAMSDRVTSLHSTPNQDTSGTSPDQLIPEDSNTETQNEPNSTQDINMKMLRFIQQFRQVLGQQMLEDSIHRQQRFIHQTIDTLNAQNEQLNQDLERAKTLPLEIVDQVLQGEAVQYIPNLDDYIEQEILKRNKQD</sequence>
<feature type="compositionally biased region" description="Polar residues" evidence="1">
    <location>
        <begin position="103"/>
        <end position="117"/>
    </location>
</feature>
<feature type="transmembrane region" description="Helical" evidence="2">
    <location>
        <begin position="12"/>
        <end position="36"/>
    </location>
</feature>
<keyword evidence="2" id="KW-0472">Membrane</keyword>
<evidence type="ECO:0000256" key="1">
    <source>
        <dbReference type="SAM" id="MobiDB-lite"/>
    </source>
</evidence>